<protein>
    <submittedName>
        <fullName evidence="2">Uncharacterized protein</fullName>
    </submittedName>
</protein>
<keyword evidence="3" id="KW-1185">Reference proteome</keyword>
<evidence type="ECO:0000313" key="2">
    <source>
        <dbReference type="EMBL" id="RUO96275.1"/>
    </source>
</evidence>
<reference evidence="2 3" key="1">
    <citation type="journal article" date="2018" name="New Phytol.">
        <title>Phylogenomics of Endogonaceae and evolution of mycorrhizas within Mucoromycota.</title>
        <authorList>
            <person name="Chang Y."/>
            <person name="Desiro A."/>
            <person name="Na H."/>
            <person name="Sandor L."/>
            <person name="Lipzen A."/>
            <person name="Clum A."/>
            <person name="Barry K."/>
            <person name="Grigoriev I.V."/>
            <person name="Martin F.M."/>
            <person name="Stajich J.E."/>
            <person name="Smith M.E."/>
            <person name="Bonito G."/>
            <person name="Spatafora J.W."/>
        </authorList>
    </citation>
    <scope>NUCLEOTIDE SEQUENCE [LARGE SCALE GENOMIC DNA]</scope>
    <source>
        <strain evidence="2 3">GMNB39</strain>
    </source>
</reference>
<sequence length="89" mass="10137">MNCKKVHFGNDVEFIPTFADDEYDRTCQEVAKMTYSDMVELLQVKAEYRRQMEKMCAQMQIQSVCEPCSPPPSPSPTSSTSSIDIEVCM</sequence>
<feature type="region of interest" description="Disordered" evidence="1">
    <location>
        <begin position="67"/>
        <end position="89"/>
    </location>
</feature>
<name>A0A433A122_9FUNG</name>
<dbReference type="OrthoDB" id="5596610at2759"/>
<dbReference type="AlphaFoldDB" id="A0A433A122"/>
<evidence type="ECO:0000313" key="3">
    <source>
        <dbReference type="Proteomes" id="UP000268093"/>
    </source>
</evidence>
<organism evidence="2 3">
    <name type="scientific">Jimgerdemannia flammicorona</name>
    <dbReference type="NCBI Taxonomy" id="994334"/>
    <lineage>
        <taxon>Eukaryota</taxon>
        <taxon>Fungi</taxon>
        <taxon>Fungi incertae sedis</taxon>
        <taxon>Mucoromycota</taxon>
        <taxon>Mucoromycotina</taxon>
        <taxon>Endogonomycetes</taxon>
        <taxon>Endogonales</taxon>
        <taxon>Endogonaceae</taxon>
        <taxon>Jimgerdemannia</taxon>
    </lineage>
</organism>
<comment type="caution">
    <text evidence="2">The sequence shown here is derived from an EMBL/GenBank/DDBJ whole genome shotgun (WGS) entry which is preliminary data.</text>
</comment>
<dbReference type="EMBL" id="RBNI01022209">
    <property type="protein sequence ID" value="RUO96275.1"/>
    <property type="molecule type" value="Genomic_DNA"/>
</dbReference>
<proteinExistence type="predicted"/>
<gene>
    <name evidence="2" type="ORF">BC936DRAFT_142285</name>
</gene>
<evidence type="ECO:0000256" key="1">
    <source>
        <dbReference type="SAM" id="MobiDB-lite"/>
    </source>
</evidence>
<dbReference type="Proteomes" id="UP000268093">
    <property type="component" value="Unassembled WGS sequence"/>
</dbReference>
<accession>A0A433A122</accession>